<keyword evidence="2" id="KW-1185">Reference proteome</keyword>
<accession>A0A5C8UN25</accession>
<proteinExistence type="predicted"/>
<sequence length="93" mass="9998">MSEQRDAAWVKGASPEEVSTAYEAGDLREWLAQPNVLEAIPAAREGQRGESWVRAATPEQVEAARHAGELDDLMGIVRNEAGNTAEDLLGSGH</sequence>
<organism evidence="1 2">
    <name type="scientific">Lacisediminihabitans profunda</name>
    <dbReference type="NCBI Taxonomy" id="2594790"/>
    <lineage>
        <taxon>Bacteria</taxon>
        <taxon>Bacillati</taxon>
        <taxon>Actinomycetota</taxon>
        <taxon>Actinomycetes</taxon>
        <taxon>Micrococcales</taxon>
        <taxon>Microbacteriaceae</taxon>
        <taxon>Lacisediminihabitans</taxon>
    </lineage>
</organism>
<name>A0A5C8UN25_9MICO</name>
<reference evidence="1 2" key="1">
    <citation type="submission" date="2019-08" db="EMBL/GenBank/DDBJ databases">
        <title>Bacterial whole genome sequence for Glaciihabitans sp. CHu50b-6-2.</title>
        <authorList>
            <person name="Jin L."/>
        </authorList>
    </citation>
    <scope>NUCLEOTIDE SEQUENCE [LARGE SCALE GENOMIC DNA]</scope>
    <source>
        <strain evidence="1 2">CHu50b-6-2</strain>
    </source>
</reference>
<dbReference type="EMBL" id="VRMG01000009">
    <property type="protein sequence ID" value="TXN29311.1"/>
    <property type="molecule type" value="Genomic_DNA"/>
</dbReference>
<dbReference type="Proteomes" id="UP000321379">
    <property type="component" value="Unassembled WGS sequence"/>
</dbReference>
<gene>
    <name evidence="1" type="ORF">FVP33_14120</name>
</gene>
<comment type="caution">
    <text evidence="1">The sequence shown here is derived from an EMBL/GenBank/DDBJ whole genome shotgun (WGS) entry which is preliminary data.</text>
</comment>
<dbReference type="AlphaFoldDB" id="A0A5C8UN25"/>
<dbReference type="RefSeq" id="WP_147784329.1">
    <property type="nucleotide sequence ID" value="NZ_VRMG01000009.1"/>
</dbReference>
<evidence type="ECO:0000313" key="1">
    <source>
        <dbReference type="EMBL" id="TXN29311.1"/>
    </source>
</evidence>
<evidence type="ECO:0000313" key="2">
    <source>
        <dbReference type="Proteomes" id="UP000321379"/>
    </source>
</evidence>
<protein>
    <submittedName>
        <fullName evidence="1">Uncharacterized protein</fullName>
    </submittedName>
</protein>